<dbReference type="InterPro" id="IPR046051">
    <property type="entry name" value="DUF6009"/>
</dbReference>
<dbReference type="EMBL" id="CP024785">
    <property type="protein sequence ID" value="AUB35989.1"/>
    <property type="molecule type" value="Genomic_DNA"/>
</dbReference>
<organism evidence="1 2">
    <name type="scientific">Nostoc flagelliforme CCNUN1</name>
    <dbReference type="NCBI Taxonomy" id="2038116"/>
    <lineage>
        <taxon>Bacteria</taxon>
        <taxon>Bacillati</taxon>
        <taxon>Cyanobacteriota</taxon>
        <taxon>Cyanophyceae</taxon>
        <taxon>Nostocales</taxon>
        <taxon>Nostocaceae</taxon>
        <taxon>Nostoc</taxon>
    </lineage>
</organism>
<proteinExistence type="predicted"/>
<protein>
    <submittedName>
        <fullName evidence="1">Uncharacterized protein</fullName>
    </submittedName>
</protein>
<sequence>MIDEKIVKHEKNIVWLVEPSDYPWVREDISDFCQKQGISKSRQSQIERRRKLIGYADLEDNAPPSYILGTKKYYERRVFVVRDGDYQVYKYGHPAEGVDPLKVQPKVKAAVLRGS</sequence>
<evidence type="ECO:0000313" key="2">
    <source>
        <dbReference type="Proteomes" id="UP000232003"/>
    </source>
</evidence>
<name>A0A2K8SKL5_9NOSO</name>
<gene>
    <name evidence="1" type="ORF">COO91_01882</name>
</gene>
<dbReference type="Proteomes" id="UP000232003">
    <property type="component" value="Chromosome"/>
</dbReference>
<accession>A0A2K8SKL5</accession>
<dbReference type="KEGG" id="nfl:COO91_01882"/>
<dbReference type="OrthoDB" id="495725at2"/>
<keyword evidence="2" id="KW-1185">Reference proteome</keyword>
<dbReference type="RefSeq" id="WP_100898024.1">
    <property type="nucleotide sequence ID" value="NZ_CAWNNC010000001.1"/>
</dbReference>
<dbReference type="Pfam" id="PF19472">
    <property type="entry name" value="DUF6009"/>
    <property type="match status" value="1"/>
</dbReference>
<reference evidence="1 2" key="1">
    <citation type="submission" date="2017-11" db="EMBL/GenBank/DDBJ databases">
        <title>Complete genome of a free-living desiccation-tolerant cyanobacterium and its photosynthetic adaptation to extreme terrestrial habitat.</title>
        <authorList>
            <person name="Shang J."/>
        </authorList>
    </citation>
    <scope>NUCLEOTIDE SEQUENCE [LARGE SCALE GENOMIC DNA]</scope>
    <source>
        <strain evidence="1 2">CCNUN1</strain>
    </source>
</reference>
<evidence type="ECO:0000313" key="1">
    <source>
        <dbReference type="EMBL" id="AUB35989.1"/>
    </source>
</evidence>
<dbReference type="AlphaFoldDB" id="A0A2K8SKL5"/>